<gene>
    <name evidence="3" type="ORF">G9H71_00490</name>
</gene>
<dbReference type="EMBL" id="JAANNP010000001">
    <property type="protein sequence ID" value="NHC12258.1"/>
    <property type="molecule type" value="Genomic_DNA"/>
</dbReference>
<dbReference type="Gene3D" id="1.20.1270.170">
    <property type="match status" value="1"/>
</dbReference>
<evidence type="ECO:0000259" key="2">
    <source>
        <dbReference type="Pfam" id="PF01636"/>
    </source>
</evidence>
<evidence type="ECO:0000313" key="4">
    <source>
        <dbReference type="Proteomes" id="UP000800981"/>
    </source>
</evidence>
<name>A0ABX0GSD7_9ACTN</name>
<evidence type="ECO:0000256" key="1">
    <source>
        <dbReference type="SAM" id="MobiDB-lite"/>
    </source>
</evidence>
<protein>
    <submittedName>
        <fullName evidence="3">Phosphotransferase</fullName>
    </submittedName>
</protein>
<accession>A0ABX0GSD7</accession>
<dbReference type="Pfam" id="PF01636">
    <property type="entry name" value="APH"/>
    <property type="match status" value="1"/>
</dbReference>
<feature type="domain" description="Aminoglycoside phosphotransferase" evidence="2">
    <location>
        <begin position="98"/>
        <end position="292"/>
    </location>
</feature>
<evidence type="ECO:0000313" key="3">
    <source>
        <dbReference type="EMBL" id="NHC12258.1"/>
    </source>
</evidence>
<dbReference type="RefSeq" id="WP_166276332.1">
    <property type="nucleotide sequence ID" value="NZ_JAANNP010000001.1"/>
</dbReference>
<dbReference type="Proteomes" id="UP000800981">
    <property type="component" value="Unassembled WGS sequence"/>
</dbReference>
<dbReference type="InterPro" id="IPR011009">
    <property type="entry name" value="Kinase-like_dom_sf"/>
</dbReference>
<sequence>MRSRVLPRTPDAADDDPDGAVVPVHRATAPSVAGTARVVPVASALVPAQRAAPEPAFGLEQVLAAARAAAAPLGLSPASVRAARVVQVVSTAVLEVDGLAVKVYPAGSDAVRLSAQAAALDAAASLWVRPVAPPVVTRHGVVVGYPWVPAGAPVGWPEVGSLLRSWHAAAVPTDELPAWTPLRRLPGQVAAYAALPAADPGLVRVALAARERLLTEVSGLSSGLGVGAIHGDVSPSNVLRRDGRPVLIDSDFVAVGPKEYDLVPAAQRRERGELDEAEYLDFCAAYGYDVRSWPGLGLVEEICGLGAVTFRVWCAAQRGEDVSWLGTALSRYV</sequence>
<reference evidence="3 4" key="1">
    <citation type="submission" date="2020-03" db="EMBL/GenBank/DDBJ databases">
        <title>Two novel Motilibacter sp.</title>
        <authorList>
            <person name="Liu S."/>
        </authorList>
    </citation>
    <scope>NUCLEOTIDE SEQUENCE [LARGE SCALE GENOMIC DNA]</scope>
    <source>
        <strain evidence="3 4">E257</strain>
    </source>
</reference>
<dbReference type="Gene3D" id="1.10.510.10">
    <property type="entry name" value="Transferase(Phosphotransferase) domain 1"/>
    <property type="match status" value="1"/>
</dbReference>
<dbReference type="InterPro" id="IPR002575">
    <property type="entry name" value="Aminoglycoside_PTrfase"/>
</dbReference>
<keyword evidence="4" id="KW-1185">Reference proteome</keyword>
<comment type="caution">
    <text evidence="3">The sequence shown here is derived from an EMBL/GenBank/DDBJ whole genome shotgun (WGS) entry which is preliminary data.</text>
</comment>
<feature type="region of interest" description="Disordered" evidence="1">
    <location>
        <begin position="1"/>
        <end position="20"/>
    </location>
</feature>
<dbReference type="SUPFAM" id="SSF56112">
    <property type="entry name" value="Protein kinase-like (PK-like)"/>
    <property type="match status" value="1"/>
</dbReference>
<organism evidence="3 4">
    <name type="scientific">Motilibacter deserti</name>
    <dbReference type="NCBI Taxonomy" id="2714956"/>
    <lineage>
        <taxon>Bacteria</taxon>
        <taxon>Bacillati</taxon>
        <taxon>Actinomycetota</taxon>
        <taxon>Actinomycetes</taxon>
        <taxon>Motilibacterales</taxon>
        <taxon>Motilibacteraceae</taxon>
        <taxon>Motilibacter</taxon>
    </lineage>
</organism>
<proteinExistence type="predicted"/>